<protein>
    <recommendedName>
        <fullName evidence="2">DUF6729 domain-containing protein</fullName>
    </recommendedName>
</protein>
<feature type="domain" description="DUF6729" evidence="2">
    <location>
        <begin position="268"/>
        <end position="502"/>
    </location>
</feature>
<dbReference type="Pfam" id="PF20499">
    <property type="entry name" value="DUF6729"/>
    <property type="match status" value="1"/>
</dbReference>
<accession>A0ABN8RC88</accession>
<evidence type="ECO:0000259" key="2">
    <source>
        <dbReference type="Pfam" id="PF20499"/>
    </source>
</evidence>
<feature type="compositionally biased region" description="Low complexity" evidence="1">
    <location>
        <begin position="157"/>
        <end position="173"/>
    </location>
</feature>
<feature type="compositionally biased region" description="Polar residues" evidence="1">
    <location>
        <begin position="239"/>
        <end position="249"/>
    </location>
</feature>
<evidence type="ECO:0000313" key="4">
    <source>
        <dbReference type="Proteomes" id="UP001159405"/>
    </source>
</evidence>
<dbReference type="PANTHER" id="PTHR24401">
    <property type="entry name" value="SI:CH211-243P7.3-RELATED"/>
    <property type="match status" value="1"/>
</dbReference>
<dbReference type="EMBL" id="CALNXK010000215">
    <property type="protein sequence ID" value="CAH3176622.1"/>
    <property type="molecule type" value="Genomic_DNA"/>
</dbReference>
<feature type="region of interest" description="Disordered" evidence="1">
    <location>
        <begin position="239"/>
        <end position="262"/>
    </location>
</feature>
<name>A0ABN8RC88_9CNID</name>
<comment type="caution">
    <text evidence="3">The sequence shown here is derived from an EMBL/GenBank/DDBJ whole genome shotgun (WGS) entry which is preliminary data.</text>
</comment>
<keyword evidence="4" id="KW-1185">Reference proteome</keyword>
<sequence>MDNIIFSRIHSLKPRFSRVTVAGRAELRLGYSEETNKLIKTPQTADTSYISKKPGEVEAKAKSEVTQLGGNPSNETDLLGQFKLQFGRFKGKTFKWLLENGLGYVAWIVNSMLSETATSSPLSVNKLSFAEYFKSFPEGREALAFKKEKAKEQTALSTSTSSSTTRQTSTRTSNTTAVALLVGRSSLSPQETAKRLHRTIQGKSVKATFPTDTQLRIPEDTNSVSDELLLSAANAIDSSSVVPKTTPKPQTEEKRVGASEDYPLPEGWKKSLPKEDHMWVSKALFKQSTIKDKAELDMSKINKLWWYPPQPSLRVHQRPTVNTYFTRRLLLWMPRKLWQVLLLCPHDDCVKHPLTSAGLYPHVRQVLDLDGFYSLATEYLECGKCKRKVISWSQGILDQLDVGHRKQFPIIITYNYACDMRVVRLLRQRGFGNSSTQLQKKQTEQHKEQWLQRTAHYLIDCQTFVEASKRQLVLAPELDEPPSLLTLPKAGWLLTVYCSDVLSRLEEVRPYITSTFGSVLKIDSTKVTKKLAGAAAAGTPAWVTNIGNEFGQVLNSVLTASEGSGLRPMATGIIRGYEVAGVPPPVLLYTDRDSCGEKKVSSLFTTWQELNVRLDAWHFMRRFEAGCTRDLHPLCGTFMDRLSQCIFEWSGEDLNLLTRAKAAQLAKSSVQNSSDEDTMQRITKKELSLHVRRKTHGIQVTTILISNLLEAFSGPQGNDTLGVPLLDCDRIWTIWESQQKHTACIQDPEGVQLYTKTGTTVKGGIDLPVYHCSTGSTSLESFHNHLDFFIAGTSANDLHFHAFLLEVAARWNRDREVAAVTEANSAPTYDSALTSAVNK</sequence>
<organism evidence="3 4">
    <name type="scientific">Porites lobata</name>
    <dbReference type="NCBI Taxonomy" id="104759"/>
    <lineage>
        <taxon>Eukaryota</taxon>
        <taxon>Metazoa</taxon>
        <taxon>Cnidaria</taxon>
        <taxon>Anthozoa</taxon>
        <taxon>Hexacorallia</taxon>
        <taxon>Scleractinia</taxon>
        <taxon>Fungiina</taxon>
        <taxon>Poritidae</taxon>
        <taxon>Porites</taxon>
    </lineage>
</organism>
<gene>
    <name evidence="3" type="ORF">PLOB_00018313</name>
</gene>
<feature type="region of interest" description="Disordered" evidence="1">
    <location>
        <begin position="153"/>
        <end position="173"/>
    </location>
</feature>
<evidence type="ECO:0000256" key="1">
    <source>
        <dbReference type="SAM" id="MobiDB-lite"/>
    </source>
</evidence>
<proteinExistence type="predicted"/>
<reference evidence="3 4" key="1">
    <citation type="submission" date="2022-05" db="EMBL/GenBank/DDBJ databases">
        <authorList>
            <consortium name="Genoscope - CEA"/>
            <person name="William W."/>
        </authorList>
    </citation>
    <scope>NUCLEOTIDE SEQUENCE [LARGE SCALE GENOMIC DNA]</scope>
</reference>
<dbReference type="InterPro" id="IPR046616">
    <property type="entry name" value="DUF6729"/>
</dbReference>
<evidence type="ECO:0000313" key="3">
    <source>
        <dbReference type="EMBL" id="CAH3176622.1"/>
    </source>
</evidence>
<dbReference type="PANTHER" id="PTHR24401:SF29">
    <property type="entry name" value="SI:CH211-243P7.3-RELATED"/>
    <property type="match status" value="1"/>
</dbReference>
<dbReference type="Proteomes" id="UP001159405">
    <property type="component" value="Unassembled WGS sequence"/>
</dbReference>